<name>A0ABV7YAC9_9ACTN</name>
<dbReference type="RefSeq" id="WP_205120799.1">
    <property type="nucleotide sequence ID" value="NZ_JAFBCM010000001.1"/>
</dbReference>
<dbReference type="InterPro" id="IPR001867">
    <property type="entry name" value="OmpR/PhoB-type_DNA-bd"/>
</dbReference>
<evidence type="ECO:0000256" key="2">
    <source>
        <dbReference type="ARBA" id="ARBA00023015"/>
    </source>
</evidence>
<dbReference type="Proteomes" id="UP001595699">
    <property type="component" value="Unassembled WGS sequence"/>
</dbReference>
<dbReference type="Pfam" id="PF03704">
    <property type="entry name" value="BTAD"/>
    <property type="match status" value="1"/>
</dbReference>
<dbReference type="InterPro" id="IPR016032">
    <property type="entry name" value="Sig_transdc_resp-reg_C-effctor"/>
</dbReference>
<dbReference type="SMART" id="SM00028">
    <property type="entry name" value="TPR"/>
    <property type="match status" value="3"/>
</dbReference>
<keyword evidence="3 5" id="KW-0238">DNA-binding</keyword>
<dbReference type="PANTHER" id="PTHR35807:SF1">
    <property type="entry name" value="TRANSCRIPTIONAL REGULATOR REDD"/>
    <property type="match status" value="1"/>
</dbReference>
<evidence type="ECO:0000313" key="7">
    <source>
        <dbReference type="EMBL" id="MFC3762271.1"/>
    </source>
</evidence>
<reference evidence="8" key="1">
    <citation type="journal article" date="2019" name="Int. J. Syst. Evol. Microbiol.">
        <title>The Global Catalogue of Microorganisms (GCM) 10K type strain sequencing project: providing services to taxonomists for standard genome sequencing and annotation.</title>
        <authorList>
            <consortium name="The Broad Institute Genomics Platform"/>
            <consortium name="The Broad Institute Genome Sequencing Center for Infectious Disease"/>
            <person name="Wu L."/>
            <person name="Ma J."/>
        </authorList>
    </citation>
    <scope>NUCLEOTIDE SEQUENCE [LARGE SCALE GENOMIC DNA]</scope>
    <source>
        <strain evidence="8">CGMCC 4.7241</strain>
    </source>
</reference>
<evidence type="ECO:0000256" key="3">
    <source>
        <dbReference type="ARBA" id="ARBA00023125"/>
    </source>
</evidence>
<accession>A0ABV7YAC9</accession>
<evidence type="ECO:0000256" key="4">
    <source>
        <dbReference type="ARBA" id="ARBA00023163"/>
    </source>
</evidence>
<dbReference type="Gene3D" id="1.25.40.10">
    <property type="entry name" value="Tetratricopeptide repeat domain"/>
    <property type="match status" value="2"/>
</dbReference>
<dbReference type="PROSITE" id="PS51755">
    <property type="entry name" value="OMPR_PHOB"/>
    <property type="match status" value="1"/>
</dbReference>
<dbReference type="Gene3D" id="3.40.50.300">
    <property type="entry name" value="P-loop containing nucleotide triphosphate hydrolases"/>
    <property type="match status" value="1"/>
</dbReference>
<evidence type="ECO:0000259" key="6">
    <source>
        <dbReference type="PROSITE" id="PS51755"/>
    </source>
</evidence>
<dbReference type="InterPro" id="IPR051677">
    <property type="entry name" value="AfsR-DnrI-RedD_regulator"/>
</dbReference>
<keyword evidence="2" id="KW-0805">Transcription regulation</keyword>
<feature type="domain" description="OmpR/PhoB-type" evidence="6">
    <location>
        <begin position="1"/>
        <end position="96"/>
    </location>
</feature>
<dbReference type="EMBL" id="JBHRZH010000012">
    <property type="protein sequence ID" value="MFC3762271.1"/>
    <property type="molecule type" value="Genomic_DNA"/>
</dbReference>
<comment type="caution">
    <text evidence="7">The sequence shown here is derived from an EMBL/GenBank/DDBJ whole genome shotgun (WGS) entry which is preliminary data.</text>
</comment>
<keyword evidence="4" id="KW-0804">Transcription</keyword>
<dbReference type="SMART" id="SM01043">
    <property type="entry name" value="BTAD"/>
    <property type="match status" value="1"/>
</dbReference>
<dbReference type="InterPro" id="IPR036388">
    <property type="entry name" value="WH-like_DNA-bd_sf"/>
</dbReference>
<protein>
    <submittedName>
        <fullName evidence="7">BTAD domain-containing putative transcriptional regulator</fullName>
    </submittedName>
</protein>
<dbReference type="InterPro" id="IPR027417">
    <property type="entry name" value="P-loop_NTPase"/>
</dbReference>
<dbReference type="SUPFAM" id="SSF52540">
    <property type="entry name" value="P-loop containing nucleoside triphosphate hydrolases"/>
    <property type="match status" value="1"/>
</dbReference>
<dbReference type="PRINTS" id="PR00364">
    <property type="entry name" value="DISEASERSIST"/>
</dbReference>
<dbReference type="InterPro" id="IPR019734">
    <property type="entry name" value="TPR_rpt"/>
</dbReference>
<organism evidence="7 8">
    <name type="scientific">Tenggerimyces flavus</name>
    <dbReference type="NCBI Taxonomy" id="1708749"/>
    <lineage>
        <taxon>Bacteria</taxon>
        <taxon>Bacillati</taxon>
        <taxon>Actinomycetota</taxon>
        <taxon>Actinomycetes</taxon>
        <taxon>Propionibacteriales</taxon>
        <taxon>Nocardioidaceae</taxon>
        <taxon>Tenggerimyces</taxon>
    </lineage>
</organism>
<dbReference type="InterPro" id="IPR005158">
    <property type="entry name" value="BTAD"/>
</dbReference>
<dbReference type="SMART" id="SM00862">
    <property type="entry name" value="Trans_reg_C"/>
    <property type="match status" value="1"/>
</dbReference>
<dbReference type="CDD" id="cd15831">
    <property type="entry name" value="BTAD"/>
    <property type="match status" value="1"/>
</dbReference>
<evidence type="ECO:0000256" key="5">
    <source>
        <dbReference type="PROSITE-ProRule" id="PRU01091"/>
    </source>
</evidence>
<sequence length="904" mass="98207">MEFRLLGPVEVWADGSRVDVGAARALSVLVVLLVDLNRDVAPDRLLSEVWGDETGAAVGALHSCVYRLRRVLDGAEAGTGAGAAVERGSHGYRLTADPEDVDLFRFQRLAASGREALSGGDCLTAVATLRSALALWRGDPFTGVDLPCVRQHAAELTELRLAVTEQCLAAELSLGRHDAVVSELETLTEQYPLRERYWELRLSALAGAGRQAEALASYRQLYRLLDKELGIEPSVSVRRLHEQILGGLGDPASLDDHVPRQLPADLSWFVGRKAALTELDVLLSSIRVAVVAGAAGVGKTTLTLNWAHGVASRFPDGQLYVNLRGFDPSGQPLSSDAAVRGFLHALGVRSEVLPADSHAQLALYRSLTAERRLLVVVDNALSSSHAAPLLPAGPSCRAVVTSRTQLASLVTASGAHPLALEVLEPDEARDLLRQRLDVPDSPVLDRIVSSCGRLPLALAIVAARAAITPHRPLSLLASQLSDAGPTLDAFSTGELDTDLRAVFRWSYDYLAAPAARAFRLLSVHPGASFGIDTAASLLGEPIAESRRLLDDLTRVHLLEERADARYAFHDLLRVYATELADADSARADAFRRLLDHYLHSGHCAGTLISPAFADLPPPPPVPGVVVTEPTDADSALDWYLTEHDNLVRIIEVAAERGFDAHTWRMTHDAMFHFDRRHLWADAERCLRLSLPAAEADGHLVGWGRTHSNLARTCLQVDKTDEVPHHVARAVELLEAAGSPEWAGFAEWHLTHLCLTRSDYVGGLAYARSVLERFERAGHALGIGRSYTTIAHFQALLGNHAEALATGMKAVRLTRANDDDNGSAHALDRLGFIYLKTGDFALSKKHLRASLELFRKLRNVRNEAAVLERLGDTHEAADEAGKAQRHWQEALTLRRRLDGLTASPE</sequence>
<comment type="similarity">
    <text evidence="1">Belongs to the AfsR/DnrI/RedD regulatory family.</text>
</comment>
<dbReference type="Pfam" id="PF13424">
    <property type="entry name" value="TPR_12"/>
    <property type="match status" value="1"/>
</dbReference>
<dbReference type="SUPFAM" id="SSF46894">
    <property type="entry name" value="C-terminal effector domain of the bipartite response regulators"/>
    <property type="match status" value="1"/>
</dbReference>
<dbReference type="InterPro" id="IPR011990">
    <property type="entry name" value="TPR-like_helical_dom_sf"/>
</dbReference>
<feature type="DNA-binding region" description="OmpR/PhoB-type" evidence="5">
    <location>
        <begin position="1"/>
        <end position="96"/>
    </location>
</feature>
<dbReference type="SUPFAM" id="SSF48452">
    <property type="entry name" value="TPR-like"/>
    <property type="match status" value="3"/>
</dbReference>
<evidence type="ECO:0000256" key="1">
    <source>
        <dbReference type="ARBA" id="ARBA00005820"/>
    </source>
</evidence>
<dbReference type="Gene3D" id="1.10.10.10">
    <property type="entry name" value="Winged helix-like DNA-binding domain superfamily/Winged helix DNA-binding domain"/>
    <property type="match status" value="1"/>
</dbReference>
<evidence type="ECO:0000313" key="8">
    <source>
        <dbReference type="Proteomes" id="UP001595699"/>
    </source>
</evidence>
<dbReference type="PANTHER" id="PTHR35807">
    <property type="entry name" value="TRANSCRIPTIONAL REGULATOR REDD-RELATED"/>
    <property type="match status" value="1"/>
</dbReference>
<keyword evidence="8" id="KW-1185">Reference proteome</keyword>
<gene>
    <name evidence="7" type="ORF">ACFOUW_15625</name>
</gene>
<proteinExistence type="inferred from homology"/>